<dbReference type="EMBL" id="VGLS01000029">
    <property type="protein sequence ID" value="MBM3222536.1"/>
    <property type="molecule type" value="Genomic_DNA"/>
</dbReference>
<dbReference type="AlphaFoldDB" id="A0A937VZL8"/>
<evidence type="ECO:0000313" key="4">
    <source>
        <dbReference type="Proteomes" id="UP000712673"/>
    </source>
</evidence>
<dbReference type="SUPFAM" id="SSF52402">
    <property type="entry name" value="Adenine nucleotide alpha hydrolases-like"/>
    <property type="match status" value="1"/>
</dbReference>
<organism evidence="3 4">
    <name type="scientific">Tectimicrobiota bacterium</name>
    <dbReference type="NCBI Taxonomy" id="2528274"/>
    <lineage>
        <taxon>Bacteria</taxon>
        <taxon>Pseudomonadati</taxon>
        <taxon>Nitrospinota/Tectimicrobiota group</taxon>
        <taxon>Candidatus Tectimicrobiota</taxon>
    </lineage>
</organism>
<dbReference type="InterPro" id="IPR012255">
    <property type="entry name" value="ETF_b"/>
</dbReference>
<keyword evidence="1" id="KW-0249">Electron transport</keyword>
<feature type="domain" description="Electron transfer flavoprotein alpha/beta-subunit N-terminal" evidence="2">
    <location>
        <begin position="120"/>
        <end position="310"/>
    </location>
</feature>
<evidence type="ECO:0000313" key="3">
    <source>
        <dbReference type="EMBL" id="MBM3222536.1"/>
    </source>
</evidence>
<dbReference type="GO" id="GO:0009055">
    <property type="term" value="F:electron transfer activity"/>
    <property type="evidence" value="ECO:0007669"/>
    <property type="project" value="InterPro"/>
</dbReference>
<dbReference type="Gene3D" id="3.40.50.620">
    <property type="entry name" value="HUPs"/>
    <property type="match status" value="1"/>
</dbReference>
<dbReference type="InterPro" id="IPR014730">
    <property type="entry name" value="ETF_a/b_N"/>
</dbReference>
<gene>
    <name evidence="3" type="ORF">FJZ47_01850</name>
</gene>
<dbReference type="Pfam" id="PF01012">
    <property type="entry name" value="ETF"/>
    <property type="match status" value="1"/>
</dbReference>
<comment type="caution">
    <text evidence="3">The sequence shown here is derived from an EMBL/GenBank/DDBJ whole genome shotgun (WGS) entry which is preliminary data.</text>
</comment>
<proteinExistence type="predicted"/>
<accession>A0A937VZL8</accession>
<dbReference type="InterPro" id="IPR014729">
    <property type="entry name" value="Rossmann-like_a/b/a_fold"/>
</dbReference>
<evidence type="ECO:0000259" key="2">
    <source>
        <dbReference type="SMART" id="SM00893"/>
    </source>
</evidence>
<sequence length="429" mass="45446">MAPGAPTPPGSQILSAPQMFGHPSRYLHVSRLIPGADRCAIIWSGHQGCQCNSVGFRQQQDDFSLMVVYYSRSKGIPHLRATSWQRLWRAQKGHVCMKPLRIAALVKQIPRFEEMQLGADGRLKREGVELSMNPYCLRAAAQGIELARQTGGSCTVLSLGPPAAEDVLRWGVAGGADRGILISDPAFAGSDTLATARALAAALTKEGPFDLILVGKNSVDADTGQVGPELAELLDYPFVSAVRTLEIVDDTLRLGCEYDDAWGEVEVSLPAVLAAAERLCAPLRAEPEERAAVPAEKLSRLSAADLGPGPWGQAGSPTRVGETKLLEVHRAHQVLQGPLPVQVAQAVFSLLQTRGALHHASQGPGDSVPPGAPQAAMTIAVLLEPARTSSAHELLGAAARLARSIAARVVALQVDTAERLTPEALSAWG</sequence>
<feature type="non-terminal residue" evidence="3">
    <location>
        <position position="429"/>
    </location>
</feature>
<reference evidence="3" key="1">
    <citation type="submission" date="2019-03" db="EMBL/GenBank/DDBJ databases">
        <title>Lake Tanganyika Metagenome-Assembled Genomes (MAGs).</title>
        <authorList>
            <person name="Tran P."/>
        </authorList>
    </citation>
    <scope>NUCLEOTIDE SEQUENCE</scope>
    <source>
        <strain evidence="3">K_DeepCast_65m_m2_066</strain>
    </source>
</reference>
<dbReference type="PANTHER" id="PTHR21294:SF17">
    <property type="entry name" value="PROTEIN FIXA"/>
    <property type="match status" value="1"/>
</dbReference>
<name>A0A937VZL8_UNCTE</name>
<protein>
    <submittedName>
        <fullName evidence="3">Electron transfer flavoprotein subunit beta/FixA family protein</fullName>
    </submittedName>
</protein>
<dbReference type="SMART" id="SM00893">
    <property type="entry name" value="ETF"/>
    <property type="match status" value="1"/>
</dbReference>
<keyword evidence="1" id="KW-0813">Transport</keyword>
<dbReference type="PANTHER" id="PTHR21294">
    <property type="entry name" value="ELECTRON TRANSFER FLAVOPROTEIN BETA-SUBUNIT"/>
    <property type="match status" value="1"/>
</dbReference>
<dbReference type="Proteomes" id="UP000712673">
    <property type="component" value="Unassembled WGS sequence"/>
</dbReference>
<evidence type="ECO:0000256" key="1">
    <source>
        <dbReference type="ARBA" id="ARBA00022982"/>
    </source>
</evidence>